<dbReference type="Proteomes" id="UP000286947">
    <property type="component" value="Unassembled WGS sequence"/>
</dbReference>
<dbReference type="SUPFAM" id="SSF102114">
    <property type="entry name" value="Radical SAM enzymes"/>
    <property type="match status" value="1"/>
</dbReference>
<dbReference type="SFLD" id="SFLDS00029">
    <property type="entry name" value="Radical_SAM"/>
    <property type="match status" value="1"/>
</dbReference>
<dbReference type="PANTHER" id="PTHR11228:SF7">
    <property type="entry name" value="PQQA PEPTIDE CYCLASE"/>
    <property type="match status" value="1"/>
</dbReference>
<feature type="domain" description="Radical SAM core" evidence="7">
    <location>
        <begin position="31"/>
        <end position="248"/>
    </location>
</feature>
<keyword evidence="6" id="KW-0411">Iron-sulfur</keyword>
<evidence type="ECO:0000256" key="5">
    <source>
        <dbReference type="ARBA" id="ARBA00023004"/>
    </source>
</evidence>
<keyword evidence="4" id="KW-0479">Metal-binding</keyword>
<dbReference type="GO" id="GO:0016491">
    <property type="term" value="F:oxidoreductase activity"/>
    <property type="evidence" value="ECO:0007669"/>
    <property type="project" value="UniProtKB-KW"/>
</dbReference>
<gene>
    <name evidence="8" type="primary">albA</name>
    <name evidence="8" type="ORF">CUZ56_01255</name>
</gene>
<dbReference type="NCBIfam" id="TIGR04085">
    <property type="entry name" value="rSAM_more_4Fe4S"/>
    <property type="match status" value="1"/>
</dbReference>
<dbReference type="PROSITE" id="PS51918">
    <property type="entry name" value="RADICAL_SAM"/>
    <property type="match status" value="1"/>
</dbReference>
<dbReference type="InterPro" id="IPR013785">
    <property type="entry name" value="Aldolase_TIM"/>
</dbReference>
<dbReference type="SMART" id="SM00729">
    <property type="entry name" value="Elp3"/>
    <property type="match status" value="1"/>
</dbReference>
<dbReference type="EC" id="1.21.98.-" evidence="8"/>
<dbReference type="SFLD" id="SFLDG01386">
    <property type="entry name" value="main_SPASM_domain-containing"/>
    <property type="match status" value="1"/>
</dbReference>
<accession>A0A433SEY7</accession>
<evidence type="ECO:0000256" key="2">
    <source>
        <dbReference type="ARBA" id="ARBA00022485"/>
    </source>
</evidence>
<keyword evidence="2" id="KW-0004">4Fe-4S</keyword>
<dbReference type="InterPro" id="IPR006638">
    <property type="entry name" value="Elp3/MiaA/NifB-like_rSAM"/>
</dbReference>
<name>A0A433SEY7_9BURK</name>
<dbReference type="CDD" id="cd01335">
    <property type="entry name" value="Radical_SAM"/>
    <property type="match status" value="1"/>
</dbReference>
<reference evidence="8 9" key="1">
    <citation type="submission" date="2018-01" db="EMBL/GenBank/DDBJ databases">
        <title>Saezia sanguinis gen. nov., sp. nov., in the order Burkholderiales isolated from human blood.</title>
        <authorList>
            <person name="Medina-Pascual M.J."/>
            <person name="Valdezate S."/>
            <person name="Monzon S."/>
            <person name="Cuesta I."/>
            <person name="Carrasco G."/>
            <person name="Villalon P."/>
            <person name="Saez-Nieto J.A."/>
        </authorList>
    </citation>
    <scope>NUCLEOTIDE SEQUENCE [LARGE SCALE GENOMIC DNA]</scope>
    <source>
        <strain evidence="8 9">CNM695-12</strain>
    </source>
</reference>
<comment type="caution">
    <text evidence="8">The sequence shown here is derived from an EMBL/GenBank/DDBJ whole genome shotgun (WGS) entry which is preliminary data.</text>
</comment>
<keyword evidence="3" id="KW-0949">S-adenosyl-L-methionine</keyword>
<dbReference type="PIRSF" id="PIRSF037420">
    <property type="entry name" value="PQQ_syn_pqqE"/>
    <property type="match status" value="1"/>
</dbReference>
<dbReference type="EMBL" id="PQSP01000002">
    <property type="protein sequence ID" value="RUS67311.1"/>
    <property type="molecule type" value="Genomic_DNA"/>
</dbReference>
<dbReference type="InterPro" id="IPR058240">
    <property type="entry name" value="rSAM_sf"/>
</dbReference>
<dbReference type="InterPro" id="IPR023885">
    <property type="entry name" value="4Fe4S-binding_SPASM_dom"/>
</dbReference>
<dbReference type="AlphaFoldDB" id="A0A433SEY7"/>
<evidence type="ECO:0000256" key="1">
    <source>
        <dbReference type="ARBA" id="ARBA00001966"/>
    </source>
</evidence>
<dbReference type="InterPro" id="IPR007197">
    <property type="entry name" value="rSAM"/>
</dbReference>
<evidence type="ECO:0000313" key="9">
    <source>
        <dbReference type="Proteomes" id="UP000286947"/>
    </source>
</evidence>
<dbReference type="Pfam" id="PF13186">
    <property type="entry name" value="SPASM"/>
    <property type="match status" value="1"/>
</dbReference>
<dbReference type="GO" id="GO:0051539">
    <property type="term" value="F:4 iron, 4 sulfur cluster binding"/>
    <property type="evidence" value="ECO:0007669"/>
    <property type="project" value="UniProtKB-KW"/>
</dbReference>
<keyword evidence="9" id="KW-1185">Reference proteome</keyword>
<evidence type="ECO:0000313" key="8">
    <source>
        <dbReference type="EMBL" id="RUS67311.1"/>
    </source>
</evidence>
<dbReference type="SFLD" id="SFLDG01067">
    <property type="entry name" value="SPASM/twitch_domain_containing"/>
    <property type="match status" value="1"/>
</dbReference>
<comment type="cofactor">
    <cofactor evidence="1">
        <name>[4Fe-4S] cluster</name>
        <dbReference type="ChEBI" id="CHEBI:49883"/>
    </cofactor>
</comment>
<proteinExistence type="predicted"/>
<dbReference type="PANTHER" id="PTHR11228">
    <property type="entry name" value="RADICAL SAM DOMAIN PROTEIN"/>
    <property type="match status" value="1"/>
</dbReference>
<evidence type="ECO:0000259" key="7">
    <source>
        <dbReference type="PROSITE" id="PS51918"/>
    </source>
</evidence>
<dbReference type="Gene3D" id="3.20.20.70">
    <property type="entry name" value="Aldolase class I"/>
    <property type="match status" value="1"/>
</dbReference>
<dbReference type="InterPro" id="IPR017200">
    <property type="entry name" value="PqqE-like"/>
</dbReference>
<dbReference type="GO" id="GO:0046872">
    <property type="term" value="F:metal ion binding"/>
    <property type="evidence" value="ECO:0007669"/>
    <property type="project" value="UniProtKB-KW"/>
</dbReference>
<keyword evidence="5" id="KW-0408">Iron</keyword>
<evidence type="ECO:0000256" key="6">
    <source>
        <dbReference type="ARBA" id="ARBA00023014"/>
    </source>
</evidence>
<organism evidence="8 9">
    <name type="scientific">Saezia sanguinis</name>
    <dbReference type="NCBI Taxonomy" id="1965230"/>
    <lineage>
        <taxon>Bacteria</taxon>
        <taxon>Pseudomonadati</taxon>
        <taxon>Pseudomonadota</taxon>
        <taxon>Betaproteobacteria</taxon>
        <taxon>Burkholderiales</taxon>
        <taxon>Saeziaceae</taxon>
        <taxon>Saezia</taxon>
    </lineage>
</organism>
<dbReference type="InterPro" id="IPR050377">
    <property type="entry name" value="Radical_SAM_PqqE_MftC-like"/>
</dbReference>
<evidence type="ECO:0000256" key="4">
    <source>
        <dbReference type="ARBA" id="ARBA00022723"/>
    </source>
</evidence>
<keyword evidence="8" id="KW-0560">Oxidoreductase</keyword>
<dbReference type="Pfam" id="PF04055">
    <property type="entry name" value="Radical_SAM"/>
    <property type="match status" value="1"/>
</dbReference>
<evidence type="ECO:0000256" key="3">
    <source>
        <dbReference type="ARBA" id="ARBA00022691"/>
    </source>
</evidence>
<protein>
    <submittedName>
        <fullName evidence="8">Antilisterial bacteriocin subtilosin biosynthesis protein AlbA</fullName>
        <ecNumber evidence="8">1.21.98.-</ecNumber>
    </submittedName>
</protein>
<sequence>MGVDAAAVAAVDVVAVADTHANVSDAGMRYRPQRLTVQWHITDRCNLRCHHCYQDSYTHAGQDLKTLQAIATQVFALHEEWEESGARIPLSFTITGGEPCVHPAFRELLCFLSAYPSKPALGILSNGSLIDTGLAQFFSRLPVAYVQLSVDGKPATHDLIRGQGHFEQVIQATQILRQADVRVVWSFTAHQGNFHEFAEVVRLARKHKVSRIWSDRMIPSGGDNGLKALNAKQTSQYLMHMRQAWGEASRPRHNVTEVALHRALQFQAQGNGPYHCKAGEELVTIMPDGTLYPCRRLPVSVGNVLHTPLKTLYDMPLMQDLRDFEGPQSCNPCVYKSLCKGGLRCLAHAVNGDMFSADPGCQALQRLLH</sequence>